<dbReference type="Proteomes" id="UP000257109">
    <property type="component" value="Unassembled WGS sequence"/>
</dbReference>
<dbReference type="InterPro" id="IPR005162">
    <property type="entry name" value="Retrotrans_gag_dom"/>
</dbReference>
<protein>
    <recommendedName>
        <fullName evidence="1">Retrotransposon gag domain-containing protein</fullName>
    </recommendedName>
</protein>
<sequence length="161" mass="18378">MATLPARSIQTFNNLAKSFVSQFAANKVMKLEVTDLFDIKQSREESLKSYLAQFNNATIRVDDPDEKFFVKAFQKGMRVGPFSDVLALRRPTSMEEIRVWAKKHVEVEKDQAEHSVAEHTYSQKDTTWPDKVLACLDTGRDAFGKDWDEMILAETSRLGLS</sequence>
<gene>
    <name evidence="2" type="ORF">CR513_53854</name>
</gene>
<organism evidence="2 3">
    <name type="scientific">Mucuna pruriens</name>
    <name type="common">Velvet bean</name>
    <name type="synonym">Dolichos pruriens</name>
    <dbReference type="NCBI Taxonomy" id="157652"/>
    <lineage>
        <taxon>Eukaryota</taxon>
        <taxon>Viridiplantae</taxon>
        <taxon>Streptophyta</taxon>
        <taxon>Embryophyta</taxon>
        <taxon>Tracheophyta</taxon>
        <taxon>Spermatophyta</taxon>
        <taxon>Magnoliopsida</taxon>
        <taxon>eudicotyledons</taxon>
        <taxon>Gunneridae</taxon>
        <taxon>Pentapetalae</taxon>
        <taxon>rosids</taxon>
        <taxon>fabids</taxon>
        <taxon>Fabales</taxon>
        <taxon>Fabaceae</taxon>
        <taxon>Papilionoideae</taxon>
        <taxon>50 kb inversion clade</taxon>
        <taxon>NPAAA clade</taxon>
        <taxon>indigoferoid/millettioid clade</taxon>
        <taxon>Phaseoleae</taxon>
        <taxon>Mucuna</taxon>
    </lineage>
</organism>
<accession>A0A371EMT8</accession>
<dbReference type="AlphaFoldDB" id="A0A371EMT8"/>
<feature type="domain" description="Retrotransposon gag" evidence="1">
    <location>
        <begin position="3"/>
        <end position="78"/>
    </location>
</feature>
<reference evidence="2" key="1">
    <citation type="submission" date="2018-05" db="EMBL/GenBank/DDBJ databases">
        <title>Draft genome of Mucuna pruriens seed.</title>
        <authorList>
            <person name="Nnadi N.E."/>
            <person name="Vos R."/>
            <person name="Hasami M.H."/>
            <person name="Devisetty U.K."/>
            <person name="Aguiy J.C."/>
        </authorList>
    </citation>
    <scope>NUCLEOTIDE SEQUENCE [LARGE SCALE GENOMIC DNA]</scope>
    <source>
        <strain evidence="2">JCA_2017</strain>
    </source>
</reference>
<evidence type="ECO:0000313" key="2">
    <source>
        <dbReference type="EMBL" id="RDX67294.1"/>
    </source>
</evidence>
<evidence type="ECO:0000259" key="1">
    <source>
        <dbReference type="Pfam" id="PF03732"/>
    </source>
</evidence>
<proteinExistence type="predicted"/>
<evidence type="ECO:0000313" key="3">
    <source>
        <dbReference type="Proteomes" id="UP000257109"/>
    </source>
</evidence>
<keyword evidence="3" id="KW-1185">Reference proteome</keyword>
<dbReference type="EMBL" id="QJKJ01013063">
    <property type="protein sequence ID" value="RDX67294.1"/>
    <property type="molecule type" value="Genomic_DNA"/>
</dbReference>
<dbReference type="Pfam" id="PF03732">
    <property type="entry name" value="Retrotrans_gag"/>
    <property type="match status" value="1"/>
</dbReference>
<dbReference type="OrthoDB" id="1737504at2759"/>
<feature type="non-terminal residue" evidence="2">
    <location>
        <position position="1"/>
    </location>
</feature>
<comment type="caution">
    <text evidence="2">The sequence shown here is derived from an EMBL/GenBank/DDBJ whole genome shotgun (WGS) entry which is preliminary data.</text>
</comment>
<name>A0A371EMT8_MUCPR</name>